<gene>
    <name evidence="1" type="ORF">MAUB_57850</name>
</gene>
<reference evidence="1 2" key="1">
    <citation type="journal article" date="2019" name="Emerg. Microbes Infect.">
        <title>Comprehensive subspecies identification of 175 nontuberculous mycobacteria species based on 7547 genomic profiles.</title>
        <authorList>
            <person name="Matsumoto Y."/>
            <person name="Kinjo T."/>
            <person name="Motooka D."/>
            <person name="Nabeya D."/>
            <person name="Jung N."/>
            <person name="Uechi K."/>
            <person name="Horii T."/>
            <person name="Iida T."/>
            <person name="Fujita J."/>
            <person name="Nakamura S."/>
        </authorList>
    </citation>
    <scope>NUCLEOTIDE SEQUENCE [LARGE SCALE GENOMIC DNA]</scope>
    <source>
        <strain evidence="1 2">JCM 15296</strain>
    </source>
</reference>
<dbReference type="Proteomes" id="UP000465609">
    <property type="component" value="Chromosome"/>
</dbReference>
<evidence type="ECO:0000313" key="2">
    <source>
        <dbReference type="Proteomes" id="UP000465609"/>
    </source>
</evidence>
<protein>
    <submittedName>
        <fullName evidence="1">Uncharacterized protein</fullName>
    </submittedName>
</protein>
<name>A0ABM7IMN2_9MYCO</name>
<accession>A0ABM7IMN2</accession>
<dbReference type="EMBL" id="AP022577">
    <property type="protein sequence ID" value="BBX87912.1"/>
    <property type="molecule type" value="Genomic_DNA"/>
</dbReference>
<organism evidence="1 2">
    <name type="scientific">Mycolicibacterium aubagnense</name>
    <dbReference type="NCBI Taxonomy" id="319707"/>
    <lineage>
        <taxon>Bacteria</taxon>
        <taxon>Bacillati</taxon>
        <taxon>Actinomycetota</taxon>
        <taxon>Actinomycetes</taxon>
        <taxon>Mycobacteriales</taxon>
        <taxon>Mycobacteriaceae</taxon>
        <taxon>Mycolicibacterium</taxon>
    </lineage>
</organism>
<keyword evidence="2" id="KW-1185">Reference proteome</keyword>
<proteinExistence type="predicted"/>
<evidence type="ECO:0000313" key="1">
    <source>
        <dbReference type="EMBL" id="BBX87912.1"/>
    </source>
</evidence>
<sequence>MAREGNVKTDTAVWNTATGVVWVEFADGRTPLQLAEGVHAELDAYDAVVGAGFSRRANWLIVPGVPQRRSLDVAPTGQGHPLLAIATGHSQWGVDGVLNP</sequence>